<gene>
    <name evidence="2" type="ORF">AMHIJAGA_00108</name>
</gene>
<organism evidence="2 3">
    <name type="scientific">Lactococcus lactis</name>
    <dbReference type="NCBI Taxonomy" id="1358"/>
    <lineage>
        <taxon>Bacteria</taxon>
        <taxon>Bacillati</taxon>
        <taxon>Bacillota</taxon>
        <taxon>Bacilli</taxon>
        <taxon>Lactobacillales</taxon>
        <taxon>Streptococcaceae</taxon>
        <taxon>Lactococcus</taxon>
    </lineage>
</organism>
<evidence type="ECO:0000313" key="3">
    <source>
        <dbReference type="Proteomes" id="UP000279235"/>
    </source>
</evidence>
<accession>A0A2X0RAH6</accession>
<reference evidence="3" key="2">
    <citation type="submission" date="2018-05" db="EMBL/GenBank/DDBJ databases">
        <authorList>
            <person name="Duru I."/>
        </authorList>
    </citation>
    <scope>NUCLEOTIDE SEQUENCE [LARGE SCALE GENOMIC DNA]</scope>
</reference>
<proteinExistence type="predicted"/>
<name>A0A2X0RAH6_9LACT</name>
<evidence type="ECO:0008006" key="4">
    <source>
        <dbReference type="Google" id="ProtNLM"/>
    </source>
</evidence>
<evidence type="ECO:0000313" key="2">
    <source>
        <dbReference type="EMBL" id="SPS10191.1"/>
    </source>
</evidence>
<reference evidence="2" key="3">
    <citation type="submission" date="2018-05" db="EMBL/GenBank/DDBJ databases">
        <authorList>
            <person name="Lanie J.A."/>
            <person name="Ng W.-L."/>
            <person name="Kazmierczak K.M."/>
            <person name="Andrzejewski T.M."/>
            <person name="Davidsen T.M."/>
            <person name="Wayne K.J."/>
            <person name="Tettelin H."/>
            <person name="Glass J.I."/>
            <person name="Rusch D."/>
            <person name="Podicherti R."/>
            <person name="Tsui H.-C.T."/>
            <person name="Winkler M.E."/>
        </authorList>
    </citation>
    <scope>NUCLEOTIDE SEQUENCE</scope>
    <source>
        <strain evidence="2">Lactococcus lactis</strain>
    </source>
</reference>
<dbReference type="EMBL" id="OGTW02000001">
    <property type="protein sequence ID" value="SPS10191.1"/>
    <property type="molecule type" value="Genomic_DNA"/>
</dbReference>
<reference evidence="1" key="1">
    <citation type="submission" date="2018-01" db="EMBL/GenBank/DDBJ databases">
        <authorList>
            <person name="Gaut B.S."/>
            <person name="Morton B.R."/>
            <person name="Clegg M.T."/>
            <person name="Duvall M.R."/>
        </authorList>
    </citation>
    <scope>NUCLEOTIDE SEQUENCE</scope>
    <source>
        <strain evidence="1">Lactococcus lactis</strain>
    </source>
</reference>
<dbReference type="RefSeq" id="WP_098407839.1">
    <property type="nucleotide sequence ID" value="NZ_CP125772.1"/>
</dbReference>
<sequence>MNIIEATKKALKENKAITTPEDKEHGIVFVPTNSMPLGIVIVPTEPGLEKVEGIYKEKWSSASKFWNPKSEDLLRDDWELF</sequence>
<evidence type="ECO:0000313" key="1">
    <source>
        <dbReference type="EMBL" id="SPB22183.1"/>
    </source>
</evidence>
<protein>
    <recommendedName>
        <fullName evidence="4">DUF2829 domain-containing protein</fullName>
    </recommendedName>
</protein>
<dbReference type="EMBL" id="OGTW01000001">
    <property type="protein sequence ID" value="SPB22183.1"/>
    <property type="molecule type" value="Genomic_DNA"/>
</dbReference>
<dbReference type="AlphaFoldDB" id="A0A2X0RAH6"/>
<dbReference type="Proteomes" id="UP000279235">
    <property type="component" value="Unassembled WGS sequence"/>
</dbReference>